<evidence type="ECO:0000313" key="5">
    <source>
        <dbReference type="Proteomes" id="UP000675747"/>
    </source>
</evidence>
<dbReference type="AlphaFoldDB" id="A0A8J7VWP5"/>
<feature type="transmembrane region" description="Helical" evidence="1">
    <location>
        <begin position="66"/>
        <end position="85"/>
    </location>
</feature>
<accession>A0A8J7VWP5</accession>
<keyword evidence="1" id="KW-0472">Membrane</keyword>
<keyword evidence="5" id="KW-1185">Reference proteome</keyword>
<feature type="transmembrane region" description="Helical" evidence="1">
    <location>
        <begin position="7"/>
        <end position="27"/>
    </location>
</feature>
<organism evidence="3">
    <name type="scientific">Coralloluteibacterium stylophorae</name>
    <dbReference type="NCBI Taxonomy" id="1776034"/>
    <lineage>
        <taxon>Bacteria</taxon>
        <taxon>Pseudomonadati</taxon>
        <taxon>Pseudomonadota</taxon>
        <taxon>Gammaproteobacteria</taxon>
        <taxon>Lysobacterales</taxon>
        <taxon>Lysobacteraceae</taxon>
        <taxon>Coralloluteibacterium</taxon>
    </lineage>
</organism>
<dbReference type="Gene3D" id="1.20.1260.10">
    <property type="match status" value="1"/>
</dbReference>
<proteinExistence type="predicted"/>
<reference evidence="4 5" key="1">
    <citation type="journal article" date="2021" name="Microbiol. Resour. Announc.">
        <title>Draft Genome Sequence of Coralloluteibacterium stylophorae LMG 29479T.</title>
        <authorList>
            <person name="Karlyshev A.V."/>
            <person name="Kudryashova E.B."/>
            <person name="Ariskina E.V."/>
            <person name="Conroy A.P."/>
            <person name="Abidueva E.Y."/>
        </authorList>
    </citation>
    <scope>NUCLEOTIDE SEQUENCE [LARGE SCALE GENOMIC DNA]</scope>
    <source>
        <strain evidence="4 5">LMG 29479</strain>
    </source>
</reference>
<dbReference type="Proteomes" id="UP000675747">
    <property type="component" value="Unassembled WGS sequence"/>
</dbReference>
<protein>
    <submittedName>
        <fullName evidence="3">DUF305 domain-containing protein</fullName>
    </submittedName>
</protein>
<dbReference type="EMBL" id="JAGQFT010000119">
    <property type="protein sequence ID" value="MBR0563311.1"/>
    <property type="molecule type" value="Genomic_DNA"/>
</dbReference>
<dbReference type="EMBL" id="JAGQFT020000008">
    <property type="protein sequence ID" value="MBS7457906.1"/>
    <property type="molecule type" value="Genomic_DNA"/>
</dbReference>
<comment type="caution">
    <text evidence="3">The sequence shown here is derived from an EMBL/GenBank/DDBJ whole genome shotgun (WGS) entry which is preliminary data.</text>
</comment>
<evidence type="ECO:0000313" key="4">
    <source>
        <dbReference type="EMBL" id="MBS7457906.1"/>
    </source>
</evidence>
<feature type="domain" description="DUF305" evidence="2">
    <location>
        <begin position="93"/>
        <end position="150"/>
    </location>
</feature>
<reference evidence="3" key="2">
    <citation type="submission" date="2021-04" db="EMBL/GenBank/DDBJ databases">
        <authorList>
            <person name="Karlyshev A.V."/>
        </authorList>
    </citation>
    <scope>NUCLEOTIDE SEQUENCE</scope>
    <source>
        <strain evidence="3">LMG 29479</strain>
    </source>
</reference>
<dbReference type="InterPro" id="IPR005183">
    <property type="entry name" value="DUF305_CopM-like"/>
</dbReference>
<name>A0A8J7VWP5_9GAMM</name>
<sequence length="152" mass="17181">MPKYAKFGLMIATSTVVMFGLMYLNTYRLDHVFFSETRVYMAFVMGATMGVIMLLFMLGMYKNKKINGGILLGSALVFGGALWLLRSQATVEDVSYMRAMIPHHSIAIMTSERANISDPRVRELADEIIASQRREIQEMKALISDLEQKDAE</sequence>
<keyword evidence="1" id="KW-0812">Transmembrane</keyword>
<evidence type="ECO:0000259" key="2">
    <source>
        <dbReference type="Pfam" id="PF03713"/>
    </source>
</evidence>
<feature type="transmembrane region" description="Helical" evidence="1">
    <location>
        <begin position="39"/>
        <end position="59"/>
    </location>
</feature>
<evidence type="ECO:0000313" key="3">
    <source>
        <dbReference type="EMBL" id="MBR0563311.1"/>
    </source>
</evidence>
<dbReference type="Pfam" id="PF03713">
    <property type="entry name" value="DUF305"/>
    <property type="match status" value="1"/>
</dbReference>
<evidence type="ECO:0000256" key="1">
    <source>
        <dbReference type="SAM" id="Phobius"/>
    </source>
</evidence>
<dbReference type="InterPro" id="IPR012347">
    <property type="entry name" value="Ferritin-like"/>
</dbReference>
<dbReference type="RefSeq" id="WP_211927227.1">
    <property type="nucleotide sequence ID" value="NZ_JAGQFT020000008.1"/>
</dbReference>
<keyword evidence="1" id="KW-1133">Transmembrane helix</keyword>
<gene>
    <name evidence="4" type="ORF">KB893_012270</name>
    <name evidence="3" type="ORF">KB893_12425</name>
</gene>